<feature type="domain" description="STAS" evidence="4">
    <location>
        <begin position="89"/>
        <end position="186"/>
    </location>
</feature>
<sequence length="196" mass="20742">MVPPGVNDFVAHSAMEIAAQTTNTDQAAQIMDTASLAPRPPLSSPETDWESEGGPLYAAGARNLGPASSQRHSHRTSNRPRGVEPTPTVVRLSGEVDLYTVPQLRKRLFEALRPGAGLVAVDLSDVTFFGAAGIALLVAGQSQADRLGIDFRLAAPSPQTRKVLDITGMHACLPTHETLAEALVVGGSLRRPRPHS</sequence>
<evidence type="ECO:0000256" key="1">
    <source>
        <dbReference type="ARBA" id="ARBA00009013"/>
    </source>
</evidence>
<dbReference type="NCBIfam" id="TIGR00377">
    <property type="entry name" value="ant_ant_sig"/>
    <property type="match status" value="1"/>
</dbReference>
<proteinExistence type="inferred from homology"/>
<dbReference type="EMBL" id="FUWS01000004">
    <property type="protein sequence ID" value="SJZ89293.1"/>
    <property type="molecule type" value="Genomic_DNA"/>
</dbReference>
<evidence type="ECO:0000259" key="4">
    <source>
        <dbReference type="PROSITE" id="PS50801"/>
    </source>
</evidence>
<evidence type="ECO:0000256" key="3">
    <source>
        <dbReference type="SAM" id="MobiDB-lite"/>
    </source>
</evidence>
<name>A0A1T4PCL1_9ACTN</name>
<evidence type="ECO:0000313" key="5">
    <source>
        <dbReference type="EMBL" id="SJZ89293.1"/>
    </source>
</evidence>
<protein>
    <recommendedName>
        <fullName evidence="2">Anti-sigma factor antagonist</fullName>
    </recommendedName>
</protein>
<feature type="region of interest" description="Disordered" evidence="3">
    <location>
        <begin position="36"/>
        <end position="87"/>
    </location>
</feature>
<organism evidence="5 6">
    <name type="scientific">Marinactinospora thermotolerans DSM 45154</name>
    <dbReference type="NCBI Taxonomy" id="1122192"/>
    <lineage>
        <taxon>Bacteria</taxon>
        <taxon>Bacillati</taxon>
        <taxon>Actinomycetota</taxon>
        <taxon>Actinomycetes</taxon>
        <taxon>Streptosporangiales</taxon>
        <taxon>Nocardiopsidaceae</taxon>
        <taxon>Marinactinospora</taxon>
    </lineage>
</organism>
<dbReference type="SUPFAM" id="SSF52091">
    <property type="entry name" value="SpoIIaa-like"/>
    <property type="match status" value="1"/>
</dbReference>
<keyword evidence="6" id="KW-1185">Reference proteome</keyword>
<dbReference type="CDD" id="cd07043">
    <property type="entry name" value="STAS_anti-anti-sigma_factors"/>
    <property type="match status" value="1"/>
</dbReference>
<dbReference type="STRING" id="1122192.SAMN02745673_01744"/>
<dbReference type="Pfam" id="PF01740">
    <property type="entry name" value="STAS"/>
    <property type="match status" value="1"/>
</dbReference>
<comment type="similarity">
    <text evidence="1 2">Belongs to the anti-sigma-factor antagonist family.</text>
</comment>
<dbReference type="Proteomes" id="UP000190637">
    <property type="component" value="Unassembled WGS sequence"/>
</dbReference>
<reference evidence="5 6" key="1">
    <citation type="submission" date="2017-02" db="EMBL/GenBank/DDBJ databases">
        <authorList>
            <person name="Peterson S.W."/>
        </authorList>
    </citation>
    <scope>NUCLEOTIDE SEQUENCE [LARGE SCALE GENOMIC DNA]</scope>
    <source>
        <strain evidence="5 6">DSM 45154</strain>
    </source>
</reference>
<dbReference type="GO" id="GO:0043856">
    <property type="term" value="F:anti-sigma factor antagonist activity"/>
    <property type="evidence" value="ECO:0007669"/>
    <property type="project" value="InterPro"/>
</dbReference>
<evidence type="ECO:0000256" key="2">
    <source>
        <dbReference type="RuleBase" id="RU003749"/>
    </source>
</evidence>
<gene>
    <name evidence="5" type="ORF">SAMN02745673_01744</name>
</gene>
<dbReference type="PROSITE" id="PS50801">
    <property type="entry name" value="STAS"/>
    <property type="match status" value="1"/>
</dbReference>
<dbReference type="AlphaFoldDB" id="A0A1T4PCL1"/>
<dbReference type="PANTHER" id="PTHR33495">
    <property type="entry name" value="ANTI-SIGMA FACTOR ANTAGONIST TM_1081-RELATED-RELATED"/>
    <property type="match status" value="1"/>
</dbReference>
<dbReference type="InterPro" id="IPR003658">
    <property type="entry name" value="Anti-sigma_ant"/>
</dbReference>
<dbReference type="Gene3D" id="3.30.750.24">
    <property type="entry name" value="STAS domain"/>
    <property type="match status" value="1"/>
</dbReference>
<dbReference type="PANTHER" id="PTHR33495:SF2">
    <property type="entry name" value="ANTI-SIGMA FACTOR ANTAGONIST TM_1081-RELATED"/>
    <property type="match status" value="1"/>
</dbReference>
<dbReference type="InterPro" id="IPR036513">
    <property type="entry name" value="STAS_dom_sf"/>
</dbReference>
<dbReference type="InterPro" id="IPR002645">
    <property type="entry name" value="STAS_dom"/>
</dbReference>
<evidence type="ECO:0000313" key="6">
    <source>
        <dbReference type="Proteomes" id="UP000190637"/>
    </source>
</evidence>
<accession>A0A1T4PCL1</accession>